<dbReference type="Gene3D" id="2.60.40.650">
    <property type="match status" value="1"/>
</dbReference>
<keyword evidence="1" id="KW-0812">Transmembrane</keyword>
<dbReference type="InterPro" id="IPR036374">
    <property type="entry name" value="OxRdtase_Mopterin-bd_sf"/>
</dbReference>
<accession>A0ABU0PTX8</accession>
<feature type="transmembrane region" description="Helical" evidence="1">
    <location>
        <begin position="134"/>
        <end position="154"/>
    </location>
</feature>
<keyword evidence="1" id="KW-0472">Membrane</keyword>
<comment type="caution">
    <text evidence="3">The sequence shown here is derived from an EMBL/GenBank/DDBJ whole genome shotgun (WGS) entry which is preliminary data.</text>
</comment>
<dbReference type="InterPro" id="IPR000572">
    <property type="entry name" value="OxRdtase_Mopterin-bd_dom"/>
</dbReference>
<dbReference type="PANTHER" id="PTHR19372:SF7">
    <property type="entry name" value="SULFITE OXIDASE, MITOCHONDRIAL"/>
    <property type="match status" value="1"/>
</dbReference>
<sequence length="562" mass="59036">MSGIDMETQKTDRPAPGRPPKQWYGELAGVAATALALGLGELVAAATGGPSAPLVAVGGVAVDAAPTPVKEFAVAVFYTYDKLALQAGIVLVLAVFAAFIGVVAMRRLWFGLAGVAVFGTIGVLASATRPSATWAYPLPTVAGALAAAGLLVLLRRTLPRRAAVSAQDLGDDTGPDADVAAQGTHTLVQGAGSPSSDAGVSVLDGAGRPPGRRRFLALAIGAIGAAAVAVPGGRGLWAQRVAAARAAVVLPSPSIPAAPLPAKVSVGVPGVEPFVTRASDFYRIDTALTVPQTEPKDWRLRIHGRVKRPLTLTYEQLLARPMVERYITLACVSNEVGGRLVGNARWLGVPIKDLLDEVEPDDRADQVVSRSVDGYTAGTPTAALRDGRGALLAVGMNGEPLPVDHGFPVRMVVPGLYGYVSATKWLTELELSRFSDFSAYWVRRDYAALAPVKTQARIDTPASGKHLTQGLVMVAGVAWAPHRGVSAVEVRVDDGPWQQAQLAAVPSVDTWRQWRWPWQATPGEHRLQVRATDNTGQVQTGQVHRPLPDGATGRHTIRVTVA</sequence>
<feature type="domain" description="Oxidoreductase molybdopterin-binding" evidence="2">
    <location>
        <begin position="288"/>
        <end position="435"/>
    </location>
</feature>
<keyword evidence="1" id="KW-1133">Transmembrane helix</keyword>
<dbReference type="Proteomes" id="UP001243364">
    <property type="component" value="Unassembled WGS sequence"/>
</dbReference>
<reference evidence="3 4" key="1">
    <citation type="submission" date="2023-07" db="EMBL/GenBank/DDBJ databases">
        <title>Comparative genomics of wheat-associated soil bacteria to identify genetic determinants of phenazine resistance.</title>
        <authorList>
            <person name="Mouncey N."/>
        </authorList>
    </citation>
    <scope>NUCLEOTIDE SEQUENCE [LARGE SCALE GENOMIC DNA]</scope>
    <source>
        <strain evidence="3 4">W4I19-2</strain>
    </source>
</reference>
<feature type="transmembrane region" description="Helical" evidence="1">
    <location>
        <begin position="215"/>
        <end position="237"/>
    </location>
</feature>
<dbReference type="EMBL" id="JAUSYA010000001">
    <property type="protein sequence ID" value="MDQ0681857.1"/>
    <property type="molecule type" value="Genomic_DNA"/>
</dbReference>
<dbReference type="Gene3D" id="3.90.420.10">
    <property type="entry name" value="Oxidoreductase, molybdopterin-binding domain"/>
    <property type="match status" value="1"/>
</dbReference>
<gene>
    <name evidence="3" type="ORF">QFZ56_000820</name>
</gene>
<organism evidence="3 4">
    <name type="scientific">Streptomyces achromogenes</name>
    <dbReference type="NCBI Taxonomy" id="67255"/>
    <lineage>
        <taxon>Bacteria</taxon>
        <taxon>Bacillati</taxon>
        <taxon>Actinomycetota</taxon>
        <taxon>Actinomycetes</taxon>
        <taxon>Kitasatosporales</taxon>
        <taxon>Streptomycetaceae</taxon>
        <taxon>Streptomyces</taxon>
    </lineage>
</organism>
<dbReference type="Pfam" id="PF00174">
    <property type="entry name" value="Oxidored_molyb"/>
    <property type="match status" value="1"/>
</dbReference>
<feature type="transmembrane region" description="Helical" evidence="1">
    <location>
        <begin position="108"/>
        <end position="128"/>
    </location>
</feature>
<dbReference type="SUPFAM" id="SSF56524">
    <property type="entry name" value="Oxidoreductase molybdopterin-binding domain"/>
    <property type="match status" value="1"/>
</dbReference>
<proteinExistence type="predicted"/>
<evidence type="ECO:0000259" key="2">
    <source>
        <dbReference type="Pfam" id="PF00174"/>
    </source>
</evidence>
<evidence type="ECO:0000313" key="3">
    <source>
        <dbReference type="EMBL" id="MDQ0681857.1"/>
    </source>
</evidence>
<name>A0ABU0PTX8_STRAH</name>
<evidence type="ECO:0000313" key="4">
    <source>
        <dbReference type="Proteomes" id="UP001243364"/>
    </source>
</evidence>
<feature type="transmembrane region" description="Helical" evidence="1">
    <location>
        <begin position="83"/>
        <end position="103"/>
    </location>
</feature>
<evidence type="ECO:0000256" key="1">
    <source>
        <dbReference type="SAM" id="Phobius"/>
    </source>
</evidence>
<dbReference type="SUPFAM" id="SSF81296">
    <property type="entry name" value="E set domains"/>
    <property type="match status" value="1"/>
</dbReference>
<protein>
    <submittedName>
        <fullName evidence="3">DMSO/TMAO reductase YedYZ molybdopterin-dependent catalytic subunit</fullName>
    </submittedName>
</protein>
<dbReference type="InterPro" id="IPR014756">
    <property type="entry name" value="Ig_E-set"/>
</dbReference>
<dbReference type="PANTHER" id="PTHR19372">
    <property type="entry name" value="SULFITE REDUCTASE"/>
    <property type="match status" value="1"/>
</dbReference>
<keyword evidence="4" id="KW-1185">Reference proteome</keyword>